<evidence type="ECO:0000313" key="3">
    <source>
        <dbReference type="EMBL" id="GAS87866.1"/>
    </source>
</evidence>
<dbReference type="STRING" id="146020.RMCB_1962"/>
<accession>A0A100VXT6</accession>
<feature type="domain" description="Acyl-CoA thioesterase-like C-terminal" evidence="2">
    <location>
        <begin position="144"/>
        <end position="277"/>
    </location>
</feature>
<dbReference type="AlphaFoldDB" id="A0A100VXT6"/>
<dbReference type="InterPro" id="IPR049450">
    <property type="entry name" value="ACOT8-like_C"/>
</dbReference>
<dbReference type="Proteomes" id="UP000069620">
    <property type="component" value="Unassembled WGS sequence"/>
</dbReference>
<dbReference type="InterPro" id="IPR029069">
    <property type="entry name" value="HotDog_dom_sf"/>
</dbReference>
<reference evidence="4" key="2">
    <citation type="submission" date="2016-02" db="EMBL/GenBank/DDBJ databases">
        <title>Draft genome sequence of five rapidly growing Mycobacterium species.</title>
        <authorList>
            <person name="Katahira K."/>
            <person name="Gotou Y."/>
            <person name="Iida K."/>
            <person name="Ogura Y."/>
            <person name="Hayashi T."/>
        </authorList>
    </citation>
    <scope>NUCLEOTIDE SEQUENCE [LARGE SCALE GENOMIC DNA]</scope>
    <source>
        <strain evidence="4">JCM15654</strain>
    </source>
</reference>
<dbReference type="PANTHER" id="PTHR38110:SF1">
    <property type="entry name" value="THIOESTERASE DOMAIN-CONTAINING PROTEIN"/>
    <property type="match status" value="1"/>
</dbReference>
<keyword evidence="4" id="KW-1185">Reference proteome</keyword>
<name>A0A100VXT6_9MYCO</name>
<evidence type="ECO:0000313" key="4">
    <source>
        <dbReference type="Proteomes" id="UP000069620"/>
    </source>
</evidence>
<comment type="caution">
    <text evidence="3">The sequence shown here is derived from an EMBL/GenBank/DDBJ whole genome shotgun (WGS) entry which is preliminary data.</text>
</comment>
<evidence type="ECO:0000259" key="1">
    <source>
        <dbReference type="Pfam" id="PF13622"/>
    </source>
</evidence>
<feature type="domain" description="Acyl-CoA thioesterase-like N-terminal HotDog" evidence="1">
    <location>
        <begin position="31"/>
        <end position="114"/>
    </location>
</feature>
<dbReference type="EMBL" id="BCSX01000020">
    <property type="protein sequence ID" value="GAS87866.1"/>
    <property type="molecule type" value="Genomic_DNA"/>
</dbReference>
<evidence type="ECO:0000259" key="2">
    <source>
        <dbReference type="Pfam" id="PF20789"/>
    </source>
</evidence>
<dbReference type="Pfam" id="PF20789">
    <property type="entry name" value="4HBT_3C"/>
    <property type="match status" value="1"/>
</dbReference>
<dbReference type="PANTHER" id="PTHR38110">
    <property type="entry name" value="CHROMOSOME 23, WHOLE GENOME SHOTGUN SEQUENCE"/>
    <property type="match status" value="1"/>
</dbReference>
<sequence>MTETLTSTRPFTDLTGLEPVGNGIYAASVDPIWTIGPKVHGGCMMALCAAAARRALGADTDLQPIAVSANYLHAPEPGAVTLTAKVRKRGRQVSVVDVELSQGDLVAVSSAVTLGHLDVADPRHQEPLSLSDMPAEPTVDAVHVTPAHPMGQIVHVAQGCDLRIDPSAALFLAGQQGEPINRMWLRPFAHDEADPDTALLFAVMAGDISAPVTMNRGMFGWTPTVQLTTYLRRRPAPGWMRVMASATVIGETLFEEDHLILDATGQVIVQSRQLAMIPKGH</sequence>
<protein>
    <submittedName>
        <fullName evidence="3">TesB-like acyl-CoA thioesterase 3</fullName>
    </submittedName>
</protein>
<dbReference type="Pfam" id="PF13622">
    <property type="entry name" value="4HBT_3"/>
    <property type="match status" value="1"/>
</dbReference>
<dbReference type="InterPro" id="IPR052389">
    <property type="entry name" value="Sec_Metab_Biosynth-Assoc"/>
</dbReference>
<gene>
    <name evidence="3" type="ORF">RMCB_1962</name>
</gene>
<reference evidence="4" key="1">
    <citation type="journal article" date="2016" name="Genome Announc.">
        <title>Draft Genome Sequences of Five Rapidly Growing Mycobacterium Species, M. thermoresistibile, M. fortuitum subsp. acetamidolyticum, M. canariasense, M. brisbanense, and M. novocastrense.</title>
        <authorList>
            <person name="Katahira K."/>
            <person name="Ogura Y."/>
            <person name="Gotoh Y."/>
            <person name="Hayashi T."/>
        </authorList>
    </citation>
    <scope>NUCLEOTIDE SEQUENCE [LARGE SCALE GENOMIC DNA]</scope>
    <source>
        <strain evidence="4">JCM15654</strain>
    </source>
</reference>
<dbReference type="InterPro" id="IPR049449">
    <property type="entry name" value="TesB_ACOT8-like_N"/>
</dbReference>
<dbReference type="Gene3D" id="2.40.160.210">
    <property type="entry name" value="Acyl-CoA thioesterase, double hotdog domain"/>
    <property type="match status" value="1"/>
</dbReference>
<dbReference type="SUPFAM" id="SSF54637">
    <property type="entry name" value="Thioesterase/thiol ester dehydrase-isomerase"/>
    <property type="match status" value="2"/>
</dbReference>
<dbReference type="InterPro" id="IPR042171">
    <property type="entry name" value="Acyl-CoA_hotdog"/>
</dbReference>
<proteinExistence type="predicted"/>
<organism evidence="3 4">
    <name type="scientific">Mycolicibacterium brisbanense</name>
    <dbReference type="NCBI Taxonomy" id="146020"/>
    <lineage>
        <taxon>Bacteria</taxon>
        <taxon>Bacillati</taxon>
        <taxon>Actinomycetota</taxon>
        <taxon>Actinomycetes</taxon>
        <taxon>Mycobacteriales</taxon>
        <taxon>Mycobacteriaceae</taxon>
        <taxon>Mycolicibacterium</taxon>
    </lineage>
</organism>